<dbReference type="InterPro" id="IPR037185">
    <property type="entry name" value="EmrE-like"/>
</dbReference>
<organism evidence="8 9">
    <name type="scientific">Actinosynnema pretiosum subsp. pretiosum</name>
    <dbReference type="NCBI Taxonomy" id="103721"/>
    <lineage>
        <taxon>Bacteria</taxon>
        <taxon>Bacillati</taxon>
        <taxon>Actinomycetota</taxon>
        <taxon>Actinomycetes</taxon>
        <taxon>Pseudonocardiales</taxon>
        <taxon>Pseudonocardiaceae</taxon>
        <taxon>Actinosynnema</taxon>
    </lineage>
</organism>
<evidence type="ECO:0000313" key="8">
    <source>
        <dbReference type="EMBL" id="QUF02965.1"/>
    </source>
</evidence>
<dbReference type="Pfam" id="PF00892">
    <property type="entry name" value="EamA"/>
    <property type="match status" value="2"/>
</dbReference>
<feature type="domain" description="EamA" evidence="7">
    <location>
        <begin position="8"/>
        <end position="131"/>
    </location>
</feature>
<evidence type="ECO:0000256" key="3">
    <source>
        <dbReference type="ARBA" id="ARBA00022692"/>
    </source>
</evidence>
<dbReference type="InterPro" id="IPR050638">
    <property type="entry name" value="AA-Vitamin_Transporters"/>
</dbReference>
<sequence length="299" mass="31159">MKPAHSAVAVLVAAIWGVNFVVVKVGLAEFPPLLFSALRFLLAAVPAVFFLGGPRVAWRWVFGVGLALGVVKFGLLFTGMHAGMPAGLSSLVLQSQVVFTVALSAVVLGERPRPAQVLGLAVATTGFVVIALDYRVSSPVSALLLVVGGALAWGVANVLTRKAQPPDSLRFIVWVSAVAVLPLLALSLLVEGPEADLAALRGMDWAGAGSLLFVAWVSTLLGFALWGFLLRTYPAPRVVPFALLVPVAGMLSGWLLLDEEVTAVRLGAAGLVVAGMGAATLTRPRSRRHAEPVVEAVPV</sequence>
<dbReference type="PANTHER" id="PTHR32322">
    <property type="entry name" value="INNER MEMBRANE TRANSPORTER"/>
    <property type="match status" value="1"/>
</dbReference>
<keyword evidence="5 6" id="KW-0472">Membrane</keyword>
<dbReference type="Proteomes" id="UP000677152">
    <property type="component" value="Chromosome"/>
</dbReference>
<evidence type="ECO:0000313" key="9">
    <source>
        <dbReference type="Proteomes" id="UP000677152"/>
    </source>
</evidence>
<evidence type="ECO:0000256" key="6">
    <source>
        <dbReference type="SAM" id="Phobius"/>
    </source>
</evidence>
<comment type="subcellular location">
    <subcellularLocation>
        <location evidence="1">Membrane</location>
        <topology evidence="1">Multi-pass membrane protein</topology>
    </subcellularLocation>
</comment>
<protein>
    <submittedName>
        <fullName evidence="8">EamA family transporter</fullName>
    </submittedName>
</protein>
<feature type="transmembrane region" description="Helical" evidence="6">
    <location>
        <begin position="33"/>
        <end position="53"/>
    </location>
</feature>
<dbReference type="GO" id="GO:0016020">
    <property type="term" value="C:membrane"/>
    <property type="evidence" value="ECO:0007669"/>
    <property type="project" value="UniProtKB-SubCell"/>
</dbReference>
<gene>
    <name evidence="8" type="ORF">KCV87_26525</name>
</gene>
<evidence type="ECO:0000259" key="7">
    <source>
        <dbReference type="Pfam" id="PF00892"/>
    </source>
</evidence>
<name>A0AA45L509_9PSEU</name>
<feature type="transmembrane region" description="Helical" evidence="6">
    <location>
        <begin position="115"/>
        <end position="134"/>
    </location>
</feature>
<accession>A0AA45L509</accession>
<feature type="transmembrane region" description="Helical" evidence="6">
    <location>
        <begin position="171"/>
        <end position="190"/>
    </location>
</feature>
<dbReference type="AlphaFoldDB" id="A0AA45L509"/>
<feature type="transmembrane region" description="Helical" evidence="6">
    <location>
        <begin position="263"/>
        <end position="281"/>
    </location>
</feature>
<feature type="domain" description="EamA" evidence="7">
    <location>
        <begin position="141"/>
        <end position="276"/>
    </location>
</feature>
<comment type="similarity">
    <text evidence="2">Belongs to the EamA transporter family.</text>
</comment>
<feature type="transmembrane region" description="Helical" evidence="6">
    <location>
        <begin position="205"/>
        <end position="226"/>
    </location>
</feature>
<feature type="transmembrane region" description="Helical" evidence="6">
    <location>
        <begin position="238"/>
        <end position="257"/>
    </location>
</feature>
<evidence type="ECO:0000256" key="2">
    <source>
        <dbReference type="ARBA" id="ARBA00007362"/>
    </source>
</evidence>
<keyword evidence="4 6" id="KW-1133">Transmembrane helix</keyword>
<reference evidence="8" key="1">
    <citation type="submission" date="2021-04" db="EMBL/GenBank/DDBJ databases">
        <title>Genomic sequence of Actinosynnema pretiosum subsp. pretiosum ATCC 31280 (C-14919).</title>
        <authorList>
            <person name="Bai L."/>
            <person name="Wang X."/>
            <person name="Xiao Y."/>
        </authorList>
    </citation>
    <scope>NUCLEOTIDE SEQUENCE</scope>
    <source>
        <strain evidence="8">ATCC 31280</strain>
    </source>
</reference>
<evidence type="ECO:0000256" key="1">
    <source>
        <dbReference type="ARBA" id="ARBA00004141"/>
    </source>
</evidence>
<dbReference type="SUPFAM" id="SSF103481">
    <property type="entry name" value="Multidrug resistance efflux transporter EmrE"/>
    <property type="match status" value="2"/>
</dbReference>
<evidence type="ECO:0000256" key="4">
    <source>
        <dbReference type="ARBA" id="ARBA00022989"/>
    </source>
</evidence>
<feature type="transmembrane region" description="Helical" evidence="6">
    <location>
        <begin position="140"/>
        <end position="159"/>
    </location>
</feature>
<evidence type="ECO:0000256" key="5">
    <source>
        <dbReference type="ARBA" id="ARBA00023136"/>
    </source>
</evidence>
<keyword evidence="3 6" id="KW-0812">Transmembrane</keyword>
<dbReference type="EMBL" id="CP073249">
    <property type="protein sequence ID" value="QUF02965.1"/>
    <property type="molecule type" value="Genomic_DNA"/>
</dbReference>
<feature type="transmembrane region" description="Helical" evidence="6">
    <location>
        <begin position="7"/>
        <end position="27"/>
    </location>
</feature>
<dbReference type="InterPro" id="IPR000620">
    <property type="entry name" value="EamA_dom"/>
</dbReference>
<proteinExistence type="inferred from homology"/>
<feature type="transmembrane region" description="Helical" evidence="6">
    <location>
        <begin position="86"/>
        <end position="108"/>
    </location>
</feature>
<feature type="transmembrane region" description="Helical" evidence="6">
    <location>
        <begin position="60"/>
        <end position="80"/>
    </location>
</feature>
<dbReference type="PANTHER" id="PTHR32322:SF9">
    <property type="entry name" value="AMINO-ACID METABOLITE EFFLUX PUMP-RELATED"/>
    <property type="match status" value="1"/>
</dbReference>